<keyword evidence="2 3" id="KW-0378">Hydrolase</keyword>
<dbReference type="OrthoDB" id="9776488at2"/>
<dbReference type="PANTHER" id="PTHR11113">
    <property type="entry name" value="N-ACETYLGLUCOSAMINE-6-PHOSPHATE DEACETYLASE"/>
    <property type="match status" value="1"/>
</dbReference>
<evidence type="ECO:0000313" key="3">
    <source>
        <dbReference type="EMBL" id="TWT54362.1"/>
    </source>
</evidence>
<comment type="similarity">
    <text evidence="1">Belongs to the metallo-dependent hydrolases superfamily. NagA family.</text>
</comment>
<dbReference type="PANTHER" id="PTHR11113:SF14">
    <property type="entry name" value="N-ACETYLGLUCOSAMINE-6-PHOSPHATE DEACETYLASE"/>
    <property type="match status" value="1"/>
</dbReference>
<evidence type="ECO:0000256" key="2">
    <source>
        <dbReference type="ARBA" id="ARBA00022801"/>
    </source>
</evidence>
<gene>
    <name evidence="3" type="primary">nagA_1</name>
    <name evidence="3" type="ORF">Pla22_20090</name>
</gene>
<dbReference type="AlphaFoldDB" id="A0A5C5WWX1"/>
<dbReference type="GO" id="GO:0008448">
    <property type="term" value="F:N-acetylglucosamine-6-phosphate deacetylase activity"/>
    <property type="evidence" value="ECO:0007669"/>
    <property type="project" value="UniProtKB-EC"/>
</dbReference>
<organism evidence="3 4">
    <name type="scientific">Rubripirellula amarantea</name>
    <dbReference type="NCBI Taxonomy" id="2527999"/>
    <lineage>
        <taxon>Bacteria</taxon>
        <taxon>Pseudomonadati</taxon>
        <taxon>Planctomycetota</taxon>
        <taxon>Planctomycetia</taxon>
        <taxon>Pirellulales</taxon>
        <taxon>Pirellulaceae</taxon>
        <taxon>Rubripirellula</taxon>
    </lineage>
</organism>
<dbReference type="SUPFAM" id="SSF51556">
    <property type="entry name" value="Metallo-dependent hydrolases"/>
    <property type="match status" value="1"/>
</dbReference>
<sequence length="310" mass="33150">MSGCIDVQVNGYAGVDFNAADLNIEQVIAACRRLRRDGVDRILATVITDSVGAMTSKISRLAQFIGGDTEIAKTIAGIHVEGPFINSDDGYVGAHPRNAVIPATVETAKRLLDSGDGWVRMLTLAPEHDPNGATTKFLSDNNIVIAAGHCDATLDQLRCGIDCGLRMFTHLGNGCPALMNRHDNIIQRVLSLADRLTISFIADGHHVPDYALKNYLRCVPDDHVIITTDAISAAGQGPGIHSLSGQSVIVDSDGAAWAMTADGTRDNHFAGCATTMPKMIEILKSRVGATDQQIAKWTRSNAFDLFKGNL</sequence>
<dbReference type="RefSeq" id="WP_146514421.1">
    <property type="nucleotide sequence ID" value="NZ_SJPI01000001.1"/>
</dbReference>
<dbReference type="GO" id="GO:0006046">
    <property type="term" value="P:N-acetylglucosamine catabolic process"/>
    <property type="evidence" value="ECO:0007669"/>
    <property type="project" value="TreeGrafter"/>
</dbReference>
<protein>
    <submittedName>
        <fullName evidence="3">N-acetylglucosamine-6-phosphate deacetylase</fullName>
        <ecNumber evidence="3">3.5.1.25</ecNumber>
    </submittedName>
</protein>
<dbReference type="Proteomes" id="UP000316598">
    <property type="component" value="Unassembled WGS sequence"/>
</dbReference>
<keyword evidence="4" id="KW-1185">Reference proteome</keyword>
<name>A0A5C5WWX1_9BACT</name>
<accession>A0A5C5WWX1</accession>
<dbReference type="EMBL" id="SJPI01000001">
    <property type="protein sequence ID" value="TWT54362.1"/>
    <property type="molecule type" value="Genomic_DNA"/>
</dbReference>
<reference evidence="3 4" key="1">
    <citation type="submission" date="2019-02" db="EMBL/GenBank/DDBJ databases">
        <title>Deep-cultivation of Planctomycetes and their phenomic and genomic characterization uncovers novel biology.</title>
        <authorList>
            <person name="Wiegand S."/>
            <person name="Jogler M."/>
            <person name="Boedeker C."/>
            <person name="Pinto D."/>
            <person name="Vollmers J."/>
            <person name="Rivas-Marin E."/>
            <person name="Kohn T."/>
            <person name="Peeters S.H."/>
            <person name="Heuer A."/>
            <person name="Rast P."/>
            <person name="Oberbeckmann S."/>
            <person name="Bunk B."/>
            <person name="Jeske O."/>
            <person name="Meyerdierks A."/>
            <person name="Storesund J.E."/>
            <person name="Kallscheuer N."/>
            <person name="Luecker S."/>
            <person name="Lage O.M."/>
            <person name="Pohl T."/>
            <person name="Merkel B.J."/>
            <person name="Hornburger P."/>
            <person name="Mueller R.-W."/>
            <person name="Bruemmer F."/>
            <person name="Labrenz M."/>
            <person name="Spormann A.M."/>
            <person name="Op Den Camp H."/>
            <person name="Overmann J."/>
            <person name="Amann R."/>
            <person name="Jetten M.S.M."/>
            <person name="Mascher T."/>
            <person name="Medema M.H."/>
            <person name="Devos D.P."/>
            <person name="Kaster A.-K."/>
            <person name="Ovreas L."/>
            <person name="Rohde M."/>
            <person name="Galperin M.Y."/>
            <person name="Jogler C."/>
        </authorList>
    </citation>
    <scope>NUCLEOTIDE SEQUENCE [LARGE SCALE GENOMIC DNA]</scope>
    <source>
        <strain evidence="3 4">Pla22</strain>
    </source>
</reference>
<dbReference type="Gene3D" id="3.20.20.140">
    <property type="entry name" value="Metal-dependent hydrolases"/>
    <property type="match status" value="1"/>
</dbReference>
<evidence type="ECO:0000313" key="4">
    <source>
        <dbReference type="Proteomes" id="UP000316598"/>
    </source>
</evidence>
<dbReference type="EC" id="3.5.1.25" evidence="3"/>
<dbReference type="InterPro" id="IPR032466">
    <property type="entry name" value="Metal_Hydrolase"/>
</dbReference>
<comment type="caution">
    <text evidence="3">The sequence shown here is derived from an EMBL/GenBank/DDBJ whole genome shotgun (WGS) entry which is preliminary data.</text>
</comment>
<proteinExistence type="inferred from homology"/>
<evidence type="ECO:0000256" key="1">
    <source>
        <dbReference type="ARBA" id="ARBA00010716"/>
    </source>
</evidence>